<dbReference type="InterPro" id="IPR027268">
    <property type="entry name" value="Peptidase_M4/M1_CTD_sf"/>
</dbReference>
<evidence type="ECO:0000313" key="14">
    <source>
        <dbReference type="EMBL" id="MBP3984834.1"/>
    </source>
</evidence>
<organism evidence="14 15">
    <name type="scientific">Pseudoxanthomonas helianthi</name>
    <dbReference type="NCBI Taxonomy" id="1453541"/>
    <lineage>
        <taxon>Bacteria</taxon>
        <taxon>Pseudomonadati</taxon>
        <taxon>Pseudomonadota</taxon>
        <taxon>Gammaproteobacteria</taxon>
        <taxon>Lysobacterales</taxon>
        <taxon>Lysobacteraceae</taxon>
        <taxon>Pseudoxanthomonas</taxon>
    </lineage>
</organism>
<keyword evidence="4 10" id="KW-0732">Signal</keyword>
<comment type="cofactor">
    <cofactor evidence="10">
        <name>Zn(2+)</name>
        <dbReference type="ChEBI" id="CHEBI:29105"/>
    </cofactor>
</comment>
<reference evidence="14" key="1">
    <citation type="journal article" date="2016" name="Int. J. Syst. Evol. Microbiol.">
        <title>Pseudoxanthomonas helianthi sp. nov., isolated from roots of Jerusalem artichoke (Helianthus tuberosus).</title>
        <authorList>
            <person name="Kittiwongwattana C."/>
            <person name="Thawai C."/>
        </authorList>
    </citation>
    <scope>NUCLEOTIDE SEQUENCE</scope>
    <source>
        <strain evidence="14">110414</strain>
    </source>
</reference>
<dbReference type="Gene3D" id="3.10.450.490">
    <property type="match status" value="1"/>
</dbReference>
<dbReference type="CDD" id="cd09597">
    <property type="entry name" value="M4_TLP"/>
    <property type="match status" value="1"/>
</dbReference>
<gene>
    <name evidence="14" type="ORF">J5837_10460</name>
</gene>
<reference evidence="14" key="2">
    <citation type="submission" date="2021-03" db="EMBL/GenBank/DDBJ databases">
        <authorList>
            <person name="Cao W."/>
        </authorList>
    </citation>
    <scope>NUCLEOTIDE SEQUENCE</scope>
    <source>
        <strain evidence="14">110414</strain>
    </source>
</reference>
<comment type="caution">
    <text evidence="14">The sequence shown here is derived from an EMBL/GenBank/DDBJ whole genome shotgun (WGS) entry which is preliminary data.</text>
</comment>
<evidence type="ECO:0000259" key="12">
    <source>
        <dbReference type="Pfam" id="PF02868"/>
    </source>
</evidence>
<evidence type="ECO:0000256" key="7">
    <source>
        <dbReference type="ARBA" id="ARBA00023049"/>
    </source>
</evidence>
<feature type="active site" description="Proton donor" evidence="9">
    <location>
        <position position="432"/>
    </location>
</feature>
<feature type="domain" description="Peptidase M4 C-terminal" evidence="12">
    <location>
        <begin position="353"/>
        <end position="538"/>
    </location>
</feature>
<evidence type="ECO:0000259" key="11">
    <source>
        <dbReference type="Pfam" id="PF01447"/>
    </source>
</evidence>
<feature type="active site" evidence="9">
    <location>
        <position position="342"/>
    </location>
</feature>
<keyword evidence="7 10" id="KW-0482">Metalloprotease</keyword>
<dbReference type="RefSeq" id="WP_210536686.1">
    <property type="nucleotide sequence ID" value="NZ_JAGKTC010000002.1"/>
</dbReference>
<evidence type="ECO:0000256" key="3">
    <source>
        <dbReference type="ARBA" id="ARBA00022723"/>
    </source>
</evidence>
<dbReference type="GO" id="GO:0006508">
    <property type="term" value="P:proteolysis"/>
    <property type="evidence" value="ECO:0007669"/>
    <property type="project" value="UniProtKB-KW"/>
</dbReference>
<dbReference type="SUPFAM" id="SSF55486">
    <property type="entry name" value="Metalloproteases ('zincins'), catalytic domain"/>
    <property type="match status" value="1"/>
</dbReference>
<keyword evidence="8" id="KW-0865">Zymogen</keyword>
<keyword evidence="2 10" id="KW-0645">Protease</keyword>
<dbReference type="EC" id="3.4.24.-" evidence="10"/>
<comment type="function">
    <text evidence="10">Extracellular zinc metalloprotease.</text>
</comment>
<dbReference type="InterPro" id="IPR023612">
    <property type="entry name" value="Peptidase_M4"/>
</dbReference>
<evidence type="ECO:0000259" key="13">
    <source>
        <dbReference type="Pfam" id="PF07504"/>
    </source>
</evidence>
<comment type="similarity">
    <text evidence="1 10">Belongs to the peptidase M4 family.</text>
</comment>
<keyword evidence="3" id="KW-0479">Metal-binding</keyword>
<dbReference type="GO" id="GO:0005576">
    <property type="term" value="C:extracellular region"/>
    <property type="evidence" value="ECO:0007669"/>
    <property type="project" value="UniProtKB-SubCell"/>
</dbReference>
<feature type="domain" description="FTP" evidence="13">
    <location>
        <begin position="53"/>
        <end position="100"/>
    </location>
</feature>
<dbReference type="InterPro" id="IPR050728">
    <property type="entry name" value="Zinc_Metalloprotease_M4"/>
</dbReference>
<evidence type="ECO:0000256" key="1">
    <source>
        <dbReference type="ARBA" id="ARBA00009388"/>
    </source>
</evidence>
<keyword evidence="15" id="KW-1185">Reference proteome</keyword>
<name>A0A940X2Q0_9GAMM</name>
<keyword evidence="10" id="KW-0964">Secreted</keyword>
<evidence type="ECO:0000256" key="8">
    <source>
        <dbReference type="ARBA" id="ARBA00023145"/>
    </source>
</evidence>
<dbReference type="GO" id="GO:0046872">
    <property type="term" value="F:metal ion binding"/>
    <property type="evidence" value="ECO:0007669"/>
    <property type="project" value="UniProtKB-UniRule"/>
</dbReference>
<feature type="chain" id="PRO_5038155875" description="Neutral metalloproteinase" evidence="10">
    <location>
        <begin position="25"/>
        <end position="539"/>
    </location>
</feature>
<dbReference type="GO" id="GO:0004222">
    <property type="term" value="F:metalloendopeptidase activity"/>
    <property type="evidence" value="ECO:0007669"/>
    <property type="project" value="UniProtKB-UniRule"/>
</dbReference>
<evidence type="ECO:0000256" key="5">
    <source>
        <dbReference type="ARBA" id="ARBA00022801"/>
    </source>
</evidence>
<protein>
    <recommendedName>
        <fullName evidence="10">Neutral metalloproteinase</fullName>
        <ecNumber evidence="10">3.4.24.-</ecNumber>
    </recommendedName>
</protein>
<evidence type="ECO:0000256" key="2">
    <source>
        <dbReference type="ARBA" id="ARBA00022670"/>
    </source>
</evidence>
<proteinExistence type="inferred from homology"/>
<dbReference type="Pfam" id="PF02868">
    <property type="entry name" value="Peptidase_M4_C"/>
    <property type="match status" value="1"/>
</dbReference>
<dbReference type="Pfam" id="PF07504">
    <property type="entry name" value="FTP"/>
    <property type="match status" value="1"/>
</dbReference>
<comment type="subcellular location">
    <subcellularLocation>
        <location evidence="10">Secreted</location>
    </subcellularLocation>
</comment>
<dbReference type="InterPro" id="IPR001570">
    <property type="entry name" value="Peptidase_M4_C_domain"/>
</dbReference>
<sequence length="539" mass="56347">MQLNARLLSTAIAVSLAVAAPAFAAADQTPAAIRAKGLINGTGAAAAFRADADAFTAKSVTVDRDGTEHVRLDRTYRGLRVVGGDLVVHSKNGKFKSVSQTLKTTGRPDLTPALNGDDALVEAGAYFDGQINRINNNGLVVWARGKQPVLAYEVNVVGNRADGFADKLVYVNAVNGKVVGTDDIFKTVAATGTGKTLLLGNVSMTTNSISGGYQLVDPTRGGGNTRDGGGKVIDRVYNSAPIMTDADNVWGNNNESDVASEASDAHYGVAATWDFYMSTFGRSGIYNDGVGVKSIVNIIFQSQGYRGGGNAGWYGAPYKFMAYGSGDSTWYPVVAIDVAGHEMTHGVTEAVNGLTYSGDAGGLNEASSDIMGTMVEFSTNNAADPGDYLIGEKIWRSNPTGTKALRYMYRPYADGASYDCYPAAGFAGVDPHYSSGPANHFFYLLAEGTGTKTFGGVTHTPSTCKAGDTKNGTGSASVTGIGRAKAQAIYYRAMDLYYTSGTTYPQARTATLNAAADLYGAGSAEYNAVASAWTAVNVN</sequence>
<evidence type="ECO:0000256" key="4">
    <source>
        <dbReference type="ARBA" id="ARBA00022729"/>
    </source>
</evidence>
<dbReference type="EMBL" id="JAGKTC010000002">
    <property type="protein sequence ID" value="MBP3984834.1"/>
    <property type="molecule type" value="Genomic_DNA"/>
</dbReference>
<feature type="signal peptide" evidence="10">
    <location>
        <begin position="1"/>
        <end position="24"/>
    </location>
</feature>
<dbReference type="PRINTS" id="PR00730">
    <property type="entry name" value="THERMOLYSIN"/>
</dbReference>
<evidence type="ECO:0000256" key="9">
    <source>
        <dbReference type="PIRSR" id="PIRSR623612-1"/>
    </source>
</evidence>
<accession>A0A940X2Q0</accession>
<dbReference type="PANTHER" id="PTHR33794">
    <property type="entry name" value="BACILLOLYSIN"/>
    <property type="match status" value="1"/>
</dbReference>
<dbReference type="Gene3D" id="1.10.390.10">
    <property type="entry name" value="Neutral Protease Domain 2"/>
    <property type="match status" value="1"/>
</dbReference>
<dbReference type="InterPro" id="IPR011096">
    <property type="entry name" value="FTP_domain"/>
</dbReference>
<dbReference type="Gene3D" id="3.10.170.10">
    <property type="match status" value="1"/>
</dbReference>
<evidence type="ECO:0000313" key="15">
    <source>
        <dbReference type="Proteomes" id="UP000673447"/>
    </source>
</evidence>
<feature type="domain" description="Peptidase M4" evidence="11">
    <location>
        <begin position="191"/>
        <end position="349"/>
    </location>
</feature>
<evidence type="ECO:0000256" key="10">
    <source>
        <dbReference type="RuleBase" id="RU366073"/>
    </source>
</evidence>
<dbReference type="Proteomes" id="UP000673447">
    <property type="component" value="Unassembled WGS sequence"/>
</dbReference>
<dbReference type="Pfam" id="PF01447">
    <property type="entry name" value="Peptidase_M4"/>
    <property type="match status" value="1"/>
</dbReference>
<dbReference type="InterPro" id="IPR013856">
    <property type="entry name" value="Peptidase_M4_domain"/>
</dbReference>
<keyword evidence="5 10" id="KW-0378">Hydrolase</keyword>
<evidence type="ECO:0000256" key="6">
    <source>
        <dbReference type="ARBA" id="ARBA00022833"/>
    </source>
</evidence>
<keyword evidence="6 10" id="KW-0862">Zinc</keyword>
<dbReference type="AlphaFoldDB" id="A0A940X2Q0"/>
<dbReference type="PANTHER" id="PTHR33794:SF1">
    <property type="entry name" value="BACILLOLYSIN"/>
    <property type="match status" value="1"/>
</dbReference>